<reference evidence="1" key="1">
    <citation type="submission" date="2014-11" db="EMBL/GenBank/DDBJ databases">
        <authorList>
            <person name="Amaro Gonzalez C."/>
        </authorList>
    </citation>
    <scope>NUCLEOTIDE SEQUENCE</scope>
</reference>
<accession>A0A0E9SFQ5</accession>
<sequence length="8" mass="846">MYSKCSAG</sequence>
<name>A0A0E9SFQ5_ANGAN</name>
<organism evidence="1">
    <name type="scientific">Anguilla anguilla</name>
    <name type="common">European freshwater eel</name>
    <name type="synonym">Muraena anguilla</name>
    <dbReference type="NCBI Taxonomy" id="7936"/>
    <lineage>
        <taxon>Eukaryota</taxon>
        <taxon>Metazoa</taxon>
        <taxon>Chordata</taxon>
        <taxon>Craniata</taxon>
        <taxon>Vertebrata</taxon>
        <taxon>Euteleostomi</taxon>
        <taxon>Actinopterygii</taxon>
        <taxon>Neopterygii</taxon>
        <taxon>Teleostei</taxon>
        <taxon>Anguilliformes</taxon>
        <taxon>Anguillidae</taxon>
        <taxon>Anguilla</taxon>
    </lineage>
</organism>
<evidence type="ECO:0000313" key="1">
    <source>
        <dbReference type="EMBL" id="JAH40121.1"/>
    </source>
</evidence>
<protein>
    <submittedName>
        <fullName evidence="1">Uncharacterized protein</fullName>
    </submittedName>
</protein>
<proteinExistence type="predicted"/>
<dbReference type="EMBL" id="GBXM01068456">
    <property type="protein sequence ID" value="JAH40121.1"/>
    <property type="molecule type" value="Transcribed_RNA"/>
</dbReference>
<reference evidence="1" key="2">
    <citation type="journal article" date="2015" name="Fish Shellfish Immunol.">
        <title>Early steps in the European eel (Anguilla anguilla)-Vibrio vulnificus interaction in the gills: Role of the RtxA13 toxin.</title>
        <authorList>
            <person name="Callol A."/>
            <person name="Pajuelo D."/>
            <person name="Ebbesson L."/>
            <person name="Teles M."/>
            <person name="MacKenzie S."/>
            <person name="Amaro C."/>
        </authorList>
    </citation>
    <scope>NUCLEOTIDE SEQUENCE</scope>
</reference>